<gene>
    <name evidence="2" type="ORF">OIU74_009522</name>
</gene>
<reference evidence="2" key="2">
    <citation type="journal article" date="2023" name="Int. J. Mol. Sci.">
        <title>De Novo Assembly and Annotation of 11 Diverse Shrub Willow (Salix) Genomes Reveals Novel Gene Organization in Sex-Linked Regions.</title>
        <authorList>
            <person name="Hyden B."/>
            <person name="Feng K."/>
            <person name="Yates T.B."/>
            <person name="Jawdy S."/>
            <person name="Cereghino C."/>
            <person name="Smart L.B."/>
            <person name="Muchero W."/>
        </authorList>
    </citation>
    <scope>NUCLEOTIDE SEQUENCE</scope>
    <source>
        <tissue evidence="2">Shoot tip</tissue>
    </source>
</reference>
<name>A0A9Q0Z0M0_9ROSI</name>
<proteinExistence type="predicted"/>
<evidence type="ECO:0000313" key="2">
    <source>
        <dbReference type="EMBL" id="KAJ6717015.1"/>
    </source>
</evidence>
<comment type="caution">
    <text evidence="2">The sequence shown here is derived from an EMBL/GenBank/DDBJ whole genome shotgun (WGS) entry which is preliminary data.</text>
</comment>
<evidence type="ECO:0000256" key="1">
    <source>
        <dbReference type="SAM" id="MobiDB-lite"/>
    </source>
</evidence>
<accession>A0A9Q0Z0M0</accession>
<organism evidence="2 3">
    <name type="scientific">Salix koriyanagi</name>
    <dbReference type="NCBI Taxonomy" id="2511006"/>
    <lineage>
        <taxon>Eukaryota</taxon>
        <taxon>Viridiplantae</taxon>
        <taxon>Streptophyta</taxon>
        <taxon>Embryophyta</taxon>
        <taxon>Tracheophyta</taxon>
        <taxon>Spermatophyta</taxon>
        <taxon>Magnoliopsida</taxon>
        <taxon>eudicotyledons</taxon>
        <taxon>Gunneridae</taxon>
        <taxon>Pentapetalae</taxon>
        <taxon>rosids</taxon>
        <taxon>fabids</taxon>
        <taxon>Malpighiales</taxon>
        <taxon>Salicaceae</taxon>
        <taxon>Saliceae</taxon>
        <taxon>Salix</taxon>
    </lineage>
</organism>
<protein>
    <submittedName>
        <fullName evidence="2">Uncharacterized protein</fullName>
    </submittedName>
</protein>
<evidence type="ECO:0000313" key="3">
    <source>
        <dbReference type="Proteomes" id="UP001151752"/>
    </source>
</evidence>
<reference evidence="2" key="1">
    <citation type="submission" date="2022-11" db="EMBL/GenBank/DDBJ databases">
        <authorList>
            <person name="Hyden B.L."/>
            <person name="Feng K."/>
            <person name="Yates T."/>
            <person name="Jawdy S."/>
            <person name="Smart L.B."/>
            <person name="Muchero W."/>
        </authorList>
    </citation>
    <scope>NUCLEOTIDE SEQUENCE</scope>
    <source>
        <tissue evidence="2">Shoot tip</tissue>
    </source>
</reference>
<dbReference type="Proteomes" id="UP001151752">
    <property type="component" value="Chromosome 9"/>
</dbReference>
<feature type="region of interest" description="Disordered" evidence="1">
    <location>
        <begin position="71"/>
        <end position="96"/>
    </location>
</feature>
<dbReference type="AlphaFoldDB" id="A0A9Q0Z0M0"/>
<feature type="compositionally biased region" description="Polar residues" evidence="1">
    <location>
        <begin position="73"/>
        <end position="88"/>
    </location>
</feature>
<dbReference type="EMBL" id="JAPFFM010000014">
    <property type="protein sequence ID" value="KAJ6717015.1"/>
    <property type="molecule type" value="Genomic_DNA"/>
</dbReference>
<sequence>MDMKGTSLPVWSGKEMKKVQVLGQGGCSWGPVLKFGGVSACHFGLCSPSWSIPCTGKMIMRCRESAALESLSRETGNSKPAKIGSNSSGDRDNHLHVKFGETREEVWEKRCLWSQSQLQT</sequence>
<keyword evidence="3" id="KW-1185">Reference proteome</keyword>